<feature type="compositionally biased region" description="Basic residues" evidence="1">
    <location>
        <begin position="347"/>
        <end position="362"/>
    </location>
</feature>
<feature type="compositionally biased region" description="Basic residues" evidence="1">
    <location>
        <begin position="490"/>
        <end position="509"/>
    </location>
</feature>
<feature type="compositionally biased region" description="Polar residues" evidence="1">
    <location>
        <begin position="750"/>
        <end position="762"/>
    </location>
</feature>
<feature type="compositionally biased region" description="Polar residues" evidence="1">
    <location>
        <begin position="721"/>
        <end position="734"/>
    </location>
</feature>
<dbReference type="Pfam" id="PF01843">
    <property type="entry name" value="DIL"/>
    <property type="match status" value="1"/>
</dbReference>
<gene>
    <name evidence="3" type="ORF">M0813_14233</name>
</gene>
<proteinExistence type="predicted"/>
<accession>A0ABQ8Z664</accession>
<feature type="compositionally biased region" description="Low complexity" evidence="1">
    <location>
        <begin position="701"/>
        <end position="718"/>
    </location>
</feature>
<sequence length="1234" mass="144715">MSRIKSFSSQKKQGILSFLLCSIFNYKPRNNETALSVKWKFGHKSNISTFQTKTKEGNYVWMEEWNIPFTYFTLKKNQKKTQNSRDIEKCIDKNQIGDNENENKAGTNKKMNKRNSFRNKFKNTKHKFLSKKDKDNKAFTSFDEIVNKLGKTEEPSDLNQIKTNKNLILRIYQQSLENKKKKQYTKLFKKKNKLADQNNKSAFKNDQTQSTEKLSLSNEIVASVGYSFCPNIDSMGKSSVIILPLYAITDKKNNKPKKTPFIVLVCRADHKENILNVDPLMINTLILDQLNKIQNEKDNNEKIIQFNLTQIVTKRKKIHYPTPLVFFNSANIKKPKKKKQKKETSKKNNKPNKKKKKKKKQTKKETKKETKREKKKERKGQINKQTKGQTKEQSKKETKNKKRKKQRDQTNKQTKGQAKEQRNKQRKKETKGQTKEQKKKETKKETKGQTKEQKKKQKKKQNQKKKEKKESSNSQLSDKEHKEITNEKVKQKKVDKKKKKKHIKRKQQKKQNLMAKDQNNKISLDLEKRPSRRISVVWKKWYHRDSIYDPMDKSYLQHSKRNQEKTMKEKEEINSISRWNNQKLKSETLLFRMETQAQLPKDNEGEENGAQRSNKPRKNELFGELEDIAKSEDSINEFDLFDKKYLAVNTDSDTEPNSDSSASNNSNPIQLTVQNANPKTPVEPERINTKSNLKNELTIGSQDIQSSFGSSSGKISDFSSEEITSNSPNLSENDSGTDTEIIDDSKTDTGTDTEIDNGSSTSHENENENENNNDNDNENDTENESCDTEDKQFLVNNDQRQTLNSKKYYIEKQNSILLAQKLELTTIKNLVDLTPYIQSIKWLIKNILKTFEGFYSNSLPIGACIILKTFEHLNIFNSQLEDSEQYQLRENFLFNIIQEIDLLIQNHKNKVSTLYWLVSNLITLMKLIDHNYHHKTTNVFKINMIEPTNNYSIQNRNKKLENLQKETQKEHNSLVNFRNQLDELFLTCFELIWKNFKNKTEPYLISTFLENTESVSQRIQRKRTISVSTSSYLYSIFLKMTVLSEKNKIPSLFPTLLSKPLLKYFGRHLFNTLLSQTKYCTYHNGVKIKLALTQFETFLKKNDLSTYFPCLNIVQQASDCLIMNKIIENKSPSEYLSIFQNIAPDLTYPQIFKLLSNFQTDKMDNKAIKKRSLNKFLKVIKNDQNYKIHTQTLELQTKFPYCFEFGFEKVKIEGWNSITCPKTLKNNQNYLFLF</sequence>
<name>A0ABQ8Z664_9EUKA</name>
<feature type="compositionally biased region" description="Basic and acidic residues" evidence="1">
    <location>
        <begin position="430"/>
        <end position="452"/>
    </location>
</feature>
<feature type="compositionally biased region" description="Basic and acidic residues" evidence="1">
    <location>
        <begin position="363"/>
        <end position="372"/>
    </location>
</feature>
<feature type="compositionally biased region" description="Basic residues" evidence="1">
    <location>
        <begin position="453"/>
        <end position="467"/>
    </location>
</feature>
<feature type="compositionally biased region" description="Acidic residues" evidence="1">
    <location>
        <begin position="767"/>
        <end position="787"/>
    </location>
</feature>
<dbReference type="PROSITE" id="PS51126">
    <property type="entry name" value="DILUTE"/>
    <property type="match status" value="1"/>
</dbReference>
<dbReference type="Proteomes" id="UP001150062">
    <property type="component" value="Unassembled WGS sequence"/>
</dbReference>
<dbReference type="SMART" id="SM01132">
    <property type="entry name" value="DIL"/>
    <property type="match status" value="1"/>
</dbReference>
<evidence type="ECO:0000259" key="2">
    <source>
        <dbReference type="PROSITE" id="PS51126"/>
    </source>
</evidence>
<keyword evidence="4" id="KW-1185">Reference proteome</keyword>
<feature type="region of interest" description="Disordered" evidence="1">
    <location>
        <begin position="329"/>
        <end position="528"/>
    </location>
</feature>
<evidence type="ECO:0000313" key="4">
    <source>
        <dbReference type="Proteomes" id="UP001150062"/>
    </source>
</evidence>
<feature type="compositionally biased region" description="Polar residues" evidence="1">
    <location>
        <begin position="689"/>
        <end position="700"/>
    </location>
</feature>
<organism evidence="3 4">
    <name type="scientific">Anaeramoeba flamelloides</name>
    <dbReference type="NCBI Taxonomy" id="1746091"/>
    <lineage>
        <taxon>Eukaryota</taxon>
        <taxon>Metamonada</taxon>
        <taxon>Anaeramoebidae</taxon>
        <taxon>Anaeramoeba</taxon>
    </lineage>
</organism>
<feature type="compositionally biased region" description="Low complexity" evidence="1">
    <location>
        <begin position="657"/>
        <end position="667"/>
    </location>
</feature>
<feature type="region of interest" description="Disordered" evidence="1">
    <location>
        <begin position="651"/>
        <end position="792"/>
    </location>
</feature>
<feature type="region of interest" description="Disordered" evidence="1">
    <location>
        <begin position="597"/>
        <end position="620"/>
    </location>
</feature>
<dbReference type="EMBL" id="JAOAOG010000045">
    <property type="protein sequence ID" value="KAJ6252381.1"/>
    <property type="molecule type" value="Genomic_DNA"/>
</dbReference>
<reference evidence="3" key="1">
    <citation type="submission" date="2022-08" db="EMBL/GenBank/DDBJ databases">
        <title>Novel sulfate-reducing endosymbionts in the free-living metamonad Anaeramoeba.</title>
        <authorList>
            <person name="Jerlstrom-Hultqvist J."/>
            <person name="Cepicka I."/>
            <person name="Gallot-Lavallee L."/>
            <person name="Salas-Leiva D."/>
            <person name="Curtis B.A."/>
            <person name="Zahonova K."/>
            <person name="Pipaliya S."/>
            <person name="Dacks J."/>
            <person name="Roger A.J."/>
        </authorList>
    </citation>
    <scope>NUCLEOTIDE SEQUENCE</scope>
    <source>
        <strain evidence="3">Schooner1</strain>
    </source>
</reference>
<protein>
    <submittedName>
        <fullName evidence="3">Major sperm protein</fullName>
    </submittedName>
</protein>
<feature type="compositionally biased region" description="Basic and acidic residues" evidence="1">
    <location>
        <begin position="477"/>
        <end position="489"/>
    </location>
</feature>
<feature type="domain" description="Dilute" evidence="2">
    <location>
        <begin position="972"/>
        <end position="1182"/>
    </location>
</feature>
<evidence type="ECO:0000313" key="3">
    <source>
        <dbReference type="EMBL" id="KAJ6252381.1"/>
    </source>
</evidence>
<evidence type="ECO:0000256" key="1">
    <source>
        <dbReference type="SAM" id="MobiDB-lite"/>
    </source>
</evidence>
<dbReference type="InterPro" id="IPR002710">
    <property type="entry name" value="Dilute_dom"/>
</dbReference>
<feature type="compositionally biased region" description="Polar residues" evidence="1">
    <location>
        <begin position="668"/>
        <end position="678"/>
    </location>
</feature>
<comment type="caution">
    <text evidence="3">The sequence shown here is derived from an EMBL/GenBank/DDBJ whole genome shotgun (WGS) entry which is preliminary data.</text>
</comment>